<feature type="region of interest" description="Disordered" evidence="1">
    <location>
        <begin position="38"/>
        <end position="81"/>
    </location>
</feature>
<dbReference type="AlphaFoldDB" id="A0A2C5XGH7"/>
<evidence type="ECO:0000313" key="3">
    <source>
        <dbReference type="Proteomes" id="UP000226431"/>
    </source>
</evidence>
<evidence type="ECO:0000256" key="1">
    <source>
        <dbReference type="SAM" id="MobiDB-lite"/>
    </source>
</evidence>
<dbReference type="Proteomes" id="UP000226431">
    <property type="component" value="Unassembled WGS sequence"/>
</dbReference>
<keyword evidence="3" id="KW-1185">Reference proteome</keyword>
<organism evidence="2 3">
    <name type="scientific">Ophiocordyceps camponoti-rufipedis</name>
    <dbReference type="NCBI Taxonomy" id="2004952"/>
    <lineage>
        <taxon>Eukaryota</taxon>
        <taxon>Fungi</taxon>
        <taxon>Dikarya</taxon>
        <taxon>Ascomycota</taxon>
        <taxon>Pezizomycotina</taxon>
        <taxon>Sordariomycetes</taxon>
        <taxon>Hypocreomycetidae</taxon>
        <taxon>Hypocreales</taxon>
        <taxon>Ophiocordycipitaceae</taxon>
        <taxon>Ophiocordyceps</taxon>
    </lineage>
</organism>
<reference evidence="2 3" key="1">
    <citation type="submission" date="2017-06" db="EMBL/GenBank/DDBJ databases">
        <title>Ant-infecting Ophiocordyceps genomes reveal a high diversity of potential behavioral manipulation genes and a possible major role for enterotoxins.</title>
        <authorList>
            <person name="De Bekker C."/>
            <person name="Evans H.C."/>
            <person name="Brachmann A."/>
            <person name="Hughes D.P."/>
        </authorList>
    </citation>
    <scope>NUCLEOTIDE SEQUENCE [LARGE SCALE GENOMIC DNA]</scope>
    <source>
        <strain evidence="2 3">Map16</strain>
    </source>
</reference>
<proteinExistence type="predicted"/>
<accession>A0A2C5XGH7</accession>
<sequence>MLHEHGVDKSSPLLQDPCPTTSLLTLLAQRRLRPSTPLPLNLVLPQPGQSLHLPAEHEADGDDAEAVSEHEADGEVGPGDG</sequence>
<dbReference type="EMBL" id="NJES01000497">
    <property type="protein sequence ID" value="PHH71569.1"/>
    <property type="molecule type" value="Genomic_DNA"/>
</dbReference>
<evidence type="ECO:0000313" key="2">
    <source>
        <dbReference type="EMBL" id="PHH71569.1"/>
    </source>
</evidence>
<gene>
    <name evidence="2" type="ORF">CDD80_5132</name>
</gene>
<comment type="caution">
    <text evidence="2">The sequence shown here is derived from an EMBL/GenBank/DDBJ whole genome shotgun (WGS) entry which is preliminary data.</text>
</comment>
<protein>
    <submittedName>
        <fullName evidence="2">Uncharacterized protein</fullName>
    </submittedName>
</protein>
<name>A0A2C5XGH7_9HYPO</name>